<reference evidence="2 3" key="1">
    <citation type="submission" date="2019-10" db="EMBL/GenBank/DDBJ databases">
        <authorList>
            <person name="Palmer J.M."/>
        </authorList>
    </citation>
    <scope>NUCLEOTIDE SEQUENCE [LARGE SCALE GENOMIC DNA]</scope>
    <source>
        <strain evidence="2 3">TWF694</strain>
    </source>
</reference>
<protein>
    <submittedName>
        <fullName evidence="2">Uncharacterized protein</fullName>
    </submittedName>
</protein>
<proteinExistence type="predicted"/>
<evidence type="ECO:0000256" key="1">
    <source>
        <dbReference type="SAM" id="MobiDB-lite"/>
    </source>
</evidence>
<accession>A0AAV9X8V8</accession>
<name>A0AAV9X8V8_9PEZI</name>
<dbReference type="Proteomes" id="UP001365542">
    <property type="component" value="Unassembled WGS sequence"/>
</dbReference>
<evidence type="ECO:0000313" key="2">
    <source>
        <dbReference type="EMBL" id="KAK6538125.1"/>
    </source>
</evidence>
<evidence type="ECO:0000313" key="3">
    <source>
        <dbReference type="Proteomes" id="UP001365542"/>
    </source>
</evidence>
<keyword evidence="3" id="KW-1185">Reference proteome</keyword>
<dbReference type="EMBL" id="JAVHJO010000008">
    <property type="protein sequence ID" value="KAK6538125.1"/>
    <property type="molecule type" value="Genomic_DNA"/>
</dbReference>
<comment type="caution">
    <text evidence="2">The sequence shown here is derived from an EMBL/GenBank/DDBJ whole genome shotgun (WGS) entry which is preliminary data.</text>
</comment>
<sequence>MNQTPEKSPSQSSGQAPDQSFPNSPNSLQVYLHSLAPAATPVRQTWVHNKCRFKFITKTEGGIITEARYGGKMLCPMCPTTKEITNLSNLVSHLVSKPHALNYYQIQTLSRDGDESAKELYEFYNIWETRNNLDKLKAQRMRKNLNPAVANWSWEQTKQKFKCVEEYTTRRWNEIREQAHRKLDAQRRECELAQKQPSADPNSGVGNVVNTQDKGEKSQNTEPATAIIATITGGQKKVSSAFKKGKPNSGPNNKGTHNASTAYQRGEKRKAGPTEGMGSSEKRPKHSNGARPFASPGGRRGKNRSKGEEYIPPSPPPGSPPRTPPPPKGPSSGIVGPHSAPY</sequence>
<gene>
    <name evidence="2" type="ORF">TWF694_011007</name>
</gene>
<organism evidence="2 3">
    <name type="scientific">Orbilia ellipsospora</name>
    <dbReference type="NCBI Taxonomy" id="2528407"/>
    <lineage>
        <taxon>Eukaryota</taxon>
        <taxon>Fungi</taxon>
        <taxon>Dikarya</taxon>
        <taxon>Ascomycota</taxon>
        <taxon>Pezizomycotina</taxon>
        <taxon>Orbiliomycetes</taxon>
        <taxon>Orbiliales</taxon>
        <taxon>Orbiliaceae</taxon>
        <taxon>Orbilia</taxon>
    </lineage>
</organism>
<feature type="compositionally biased region" description="Pro residues" evidence="1">
    <location>
        <begin position="312"/>
        <end position="329"/>
    </location>
</feature>
<dbReference type="AlphaFoldDB" id="A0AAV9X8V8"/>
<feature type="region of interest" description="Disordered" evidence="1">
    <location>
        <begin position="186"/>
        <end position="342"/>
    </location>
</feature>
<feature type="compositionally biased region" description="Low complexity" evidence="1">
    <location>
        <begin position="330"/>
        <end position="342"/>
    </location>
</feature>
<feature type="compositionally biased region" description="Polar residues" evidence="1">
    <location>
        <begin position="195"/>
        <end position="212"/>
    </location>
</feature>
<feature type="region of interest" description="Disordered" evidence="1">
    <location>
        <begin position="1"/>
        <end position="23"/>
    </location>
</feature>